<dbReference type="InterPro" id="IPR011060">
    <property type="entry name" value="RibuloseP-bd_barrel"/>
</dbReference>
<comment type="similarity">
    <text evidence="9 10">Belongs to the TrpA family.</text>
</comment>
<evidence type="ECO:0000256" key="6">
    <source>
        <dbReference type="ARBA" id="ARBA00023141"/>
    </source>
</evidence>
<dbReference type="EC" id="4.2.1.20" evidence="9"/>
<evidence type="ECO:0000256" key="8">
    <source>
        <dbReference type="ARBA" id="ARBA00049047"/>
    </source>
</evidence>
<keyword evidence="4 9" id="KW-0028">Amino-acid biosynthesis</keyword>
<reference evidence="11" key="1">
    <citation type="submission" date="2020-06" db="EMBL/GenBank/DDBJ databases">
        <title>Unique genomic features of the anaerobic methanotrophic archaea.</title>
        <authorList>
            <person name="Chadwick G.L."/>
            <person name="Skennerton C.T."/>
            <person name="Laso-Perez R."/>
            <person name="Leu A.O."/>
            <person name="Speth D.R."/>
            <person name="Yu H."/>
            <person name="Morgan-Lang C."/>
            <person name="Hatzenpichler R."/>
            <person name="Goudeau D."/>
            <person name="Malmstrom R."/>
            <person name="Brazelton W.J."/>
            <person name="Woyke T."/>
            <person name="Hallam S.J."/>
            <person name="Tyson G.W."/>
            <person name="Wegener G."/>
            <person name="Boetius A."/>
            <person name="Orphan V."/>
        </authorList>
    </citation>
    <scope>NUCLEOTIDE SEQUENCE</scope>
</reference>
<dbReference type="CDD" id="cd04724">
    <property type="entry name" value="Tryptophan_synthase_alpha"/>
    <property type="match status" value="1"/>
</dbReference>
<sequence>MTLEEKFKELKARNEKAFIGFITAGHPSAEDTSEIALAMIKGGVDILELGLPFSDPIADGVTIQQASESSLRAGMNTDTYFDVAAGIKGVEKVCLTYYNLVLQRGLEQFVHDCESAGITGLIIPDLPVEESKPLLKACARHETDLVFIIAPTTTDKRMSKILDLASGFVYVVSLLGVTGERARLSDAVRPLIGRIKELELARDRPQIPLAVGFGISKPEHVRAVCEVADGAIVGSAFIKMIEERAGPELEDRKAMLTDIEAFTKSLKRATKNTR</sequence>
<evidence type="ECO:0000256" key="2">
    <source>
        <dbReference type="ARBA" id="ARBA00004733"/>
    </source>
</evidence>
<comment type="function">
    <text evidence="1 9">The alpha subunit is responsible for the aldol cleavage of indoleglycerol phosphate to indole and glyceraldehyde 3-phosphate.</text>
</comment>
<protein>
    <recommendedName>
        <fullName evidence="9">Tryptophan synthase alpha chain</fullName>
        <ecNumber evidence="9">4.2.1.20</ecNumber>
    </recommendedName>
</protein>
<dbReference type="PROSITE" id="PS00167">
    <property type="entry name" value="TRP_SYNTHASE_ALPHA"/>
    <property type="match status" value="1"/>
</dbReference>
<feature type="active site" description="Proton acceptor" evidence="9">
    <location>
        <position position="59"/>
    </location>
</feature>
<dbReference type="AlphaFoldDB" id="A0A7G9Z767"/>
<gene>
    <name evidence="9 11" type="primary">trpA</name>
    <name evidence="11" type="ORF">GIJIEOGM_00042</name>
</gene>
<dbReference type="FunFam" id="3.20.20.70:FF:000037">
    <property type="entry name" value="Tryptophan synthase alpha chain"/>
    <property type="match status" value="1"/>
</dbReference>
<keyword evidence="7 9" id="KW-0456">Lyase</keyword>
<evidence type="ECO:0000256" key="10">
    <source>
        <dbReference type="RuleBase" id="RU003662"/>
    </source>
</evidence>
<comment type="pathway">
    <text evidence="2 9">Amino-acid biosynthesis; L-tryptophan biosynthesis; L-tryptophan from chorismate: step 5/5.</text>
</comment>
<dbReference type="UniPathway" id="UPA00035">
    <property type="reaction ID" value="UER00044"/>
</dbReference>
<evidence type="ECO:0000256" key="7">
    <source>
        <dbReference type="ARBA" id="ARBA00023239"/>
    </source>
</evidence>
<organism evidence="11">
    <name type="scientific">Candidatus Methanophaga sp. ANME-1 ERB7</name>
    <dbReference type="NCBI Taxonomy" id="2759913"/>
    <lineage>
        <taxon>Archaea</taxon>
        <taxon>Methanobacteriati</taxon>
        <taxon>Methanobacteriota</taxon>
        <taxon>Stenosarchaea group</taxon>
        <taxon>Methanomicrobia</taxon>
        <taxon>Candidatus Methanophagales</taxon>
        <taxon>Candidatus Methanophagaceae</taxon>
        <taxon>Candidatus Methanophaga</taxon>
    </lineage>
</organism>
<evidence type="ECO:0000256" key="5">
    <source>
        <dbReference type="ARBA" id="ARBA00022822"/>
    </source>
</evidence>
<evidence type="ECO:0000313" key="11">
    <source>
        <dbReference type="EMBL" id="QNO56101.1"/>
    </source>
</evidence>
<dbReference type="SUPFAM" id="SSF51366">
    <property type="entry name" value="Ribulose-phoshate binding barrel"/>
    <property type="match status" value="1"/>
</dbReference>
<dbReference type="GO" id="GO:0005829">
    <property type="term" value="C:cytosol"/>
    <property type="evidence" value="ECO:0007669"/>
    <property type="project" value="TreeGrafter"/>
</dbReference>
<feature type="active site" description="Proton acceptor" evidence="9">
    <location>
        <position position="48"/>
    </location>
</feature>
<dbReference type="EMBL" id="MT631644">
    <property type="protein sequence ID" value="QNO56101.1"/>
    <property type="molecule type" value="Genomic_DNA"/>
</dbReference>
<evidence type="ECO:0000256" key="1">
    <source>
        <dbReference type="ARBA" id="ARBA00003365"/>
    </source>
</evidence>
<accession>A0A7G9Z767</accession>
<dbReference type="NCBIfam" id="TIGR00262">
    <property type="entry name" value="trpA"/>
    <property type="match status" value="1"/>
</dbReference>
<dbReference type="Gene3D" id="3.20.20.70">
    <property type="entry name" value="Aldolase class I"/>
    <property type="match status" value="1"/>
</dbReference>
<dbReference type="InterPro" id="IPR002028">
    <property type="entry name" value="Trp_synthase_suA"/>
</dbReference>
<evidence type="ECO:0000256" key="4">
    <source>
        <dbReference type="ARBA" id="ARBA00022605"/>
    </source>
</evidence>
<evidence type="ECO:0000256" key="3">
    <source>
        <dbReference type="ARBA" id="ARBA00011270"/>
    </source>
</evidence>
<comment type="subunit">
    <text evidence="3 9">Tetramer of two alpha and two beta chains.</text>
</comment>
<keyword evidence="6 9" id="KW-0057">Aromatic amino acid biosynthesis</keyword>
<dbReference type="HAMAP" id="MF_00131">
    <property type="entry name" value="Trp_synth_alpha"/>
    <property type="match status" value="1"/>
</dbReference>
<dbReference type="PANTHER" id="PTHR43406">
    <property type="entry name" value="TRYPTOPHAN SYNTHASE, ALPHA CHAIN"/>
    <property type="match status" value="1"/>
</dbReference>
<dbReference type="PANTHER" id="PTHR43406:SF1">
    <property type="entry name" value="TRYPTOPHAN SYNTHASE ALPHA CHAIN, CHLOROPLASTIC"/>
    <property type="match status" value="1"/>
</dbReference>
<dbReference type="Pfam" id="PF00290">
    <property type="entry name" value="Trp_syntA"/>
    <property type="match status" value="1"/>
</dbReference>
<evidence type="ECO:0000256" key="9">
    <source>
        <dbReference type="HAMAP-Rule" id="MF_00131"/>
    </source>
</evidence>
<name>A0A7G9Z767_9EURY</name>
<comment type="catalytic activity">
    <reaction evidence="8 9">
        <text>(1S,2R)-1-C-(indol-3-yl)glycerol 3-phosphate + L-serine = D-glyceraldehyde 3-phosphate + L-tryptophan + H2O</text>
        <dbReference type="Rhea" id="RHEA:10532"/>
        <dbReference type="ChEBI" id="CHEBI:15377"/>
        <dbReference type="ChEBI" id="CHEBI:33384"/>
        <dbReference type="ChEBI" id="CHEBI:57912"/>
        <dbReference type="ChEBI" id="CHEBI:58866"/>
        <dbReference type="ChEBI" id="CHEBI:59776"/>
        <dbReference type="EC" id="4.2.1.20"/>
    </reaction>
</comment>
<dbReference type="InterPro" id="IPR018204">
    <property type="entry name" value="Trp_synthase_alpha_AS"/>
</dbReference>
<proteinExistence type="inferred from homology"/>
<dbReference type="GO" id="GO:0004834">
    <property type="term" value="F:tryptophan synthase activity"/>
    <property type="evidence" value="ECO:0007669"/>
    <property type="project" value="UniProtKB-UniRule"/>
</dbReference>
<dbReference type="InterPro" id="IPR013785">
    <property type="entry name" value="Aldolase_TIM"/>
</dbReference>
<keyword evidence="5 9" id="KW-0822">Tryptophan biosynthesis</keyword>